<feature type="transmembrane region" description="Helical" evidence="8">
    <location>
        <begin position="183"/>
        <end position="204"/>
    </location>
</feature>
<dbReference type="InterPro" id="IPR018584">
    <property type="entry name" value="GT87"/>
</dbReference>
<comment type="subcellular location">
    <subcellularLocation>
        <location evidence="1">Cell membrane</location>
        <topology evidence="1">Multi-pass membrane protein</topology>
    </subcellularLocation>
</comment>
<name>A0A060R8X5_9BACT</name>
<proteinExistence type="inferred from homology"/>
<evidence type="ECO:0000256" key="4">
    <source>
        <dbReference type="ARBA" id="ARBA00022692"/>
    </source>
</evidence>
<dbReference type="GO" id="GO:0005886">
    <property type="term" value="C:plasma membrane"/>
    <property type="evidence" value="ECO:0007669"/>
    <property type="project" value="UniProtKB-SubCell"/>
</dbReference>
<accession>A0A060R8X5</accession>
<evidence type="ECO:0000313" key="9">
    <source>
        <dbReference type="EMBL" id="CDN31967.1"/>
    </source>
</evidence>
<keyword evidence="10" id="KW-1185">Reference proteome</keyword>
<feature type="transmembrane region" description="Helical" evidence="8">
    <location>
        <begin position="350"/>
        <end position="369"/>
    </location>
</feature>
<evidence type="ECO:0000256" key="3">
    <source>
        <dbReference type="ARBA" id="ARBA00022679"/>
    </source>
</evidence>
<dbReference type="eggNOG" id="COG1215">
    <property type="taxonomic scope" value="Bacteria"/>
</dbReference>
<feature type="transmembrane region" description="Helical" evidence="8">
    <location>
        <begin position="251"/>
        <end position="269"/>
    </location>
</feature>
<keyword evidence="6 8" id="KW-0472">Membrane</keyword>
<keyword evidence="4 8" id="KW-0812">Transmembrane</keyword>
<reference evidence="9 10" key="1">
    <citation type="journal article" date="2015" name="Genome Announc.">
        <title>Complete Genome Sequence of the Novel Leech Symbiont Mucinivorans hirudinis M3T.</title>
        <authorList>
            <person name="Nelson M.C."/>
            <person name="Bomar L."/>
            <person name="Graf J."/>
        </authorList>
    </citation>
    <scope>NUCLEOTIDE SEQUENCE [LARGE SCALE GENOMIC DNA]</scope>
    <source>
        <strain evidence="10">M3</strain>
    </source>
</reference>
<feature type="transmembrane region" description="Helical" evidence="8">
    <location>
        <begin position="298"/>
        <end position="313"/>
    </location>
</feature>
<feature type="transmembrane region" description="Helical" evidence="8">
    <location>
        <begin position="112"/>
        <end position="145"/>
    </location>
</feature>
<evidence type="ECO:0008006" key="11">
    <source>
        <dbReference type="Google" id="ProtNLM"/>
    </source>
</evidence>
<keyword evidence="5 8" id="KW-1133">Transmembrane helix</keyword>
<feature type="transmembrane region" description="Helical" evidence="8">
    <location>
        <begin position="320"/>
        <end position="338"/>
    </location>
</feature>
<keyword evidence="2" id="KW-1003">Cell membrane</keyword>
<evidence type="ECO:0000313" key="10">
    <source>
        <dbReference type="Proteomes" id="UP000027616"/>
    </source>
</evidence>
<dbReference type="GO" id="GO:0016758">
    <property type="term" value="F:hexosyltransferase activity"/>
    <property type="evidence" value="ECO:0007669"/>
    <property type="project" value="InterPro"/>
</dbReference>
<gene>
    <name evidence="9" type="ORF">BN938_1887</name>
</gene>
<evidence type="ECO:0000256" key="1">
    <source>
        <dbReference type="ARBA" id="ARBA00004651"/>
    </source>
</evidence>
<dbReference type="HOGENOM" id="CLU_062612_0_0_10"/>
<dbReference type="Pfam" id="PF09594">
    <property type="entry name" value="GT87"/>
    <property type="match status" value="1"/>
</dbReference>
<dbReference type="STRING" id="1433126.BN938_1887"/>
<dbReference type="KEGG" id="rbc:BN938_1887"/>
<dbReference type="Proteomes" id="UP000027616">
    <property type="component" value="Chromosome I"/>
</dbReference>
<dbReference type="PATRIC" id="fig|1433126.3.peg.1866"/>
<evidence type="ECO:0000256" key="2">
    <source>
        <dbReference type="ARBA" id="ARBA00022475"/>
    </source>
</evidence>
<keyword evidence="3" id="KW-0808">Transferase</keyword>
<evidence type="ECO:0000256" key="8">
    <source>
        <dbReference type="SAM" id="Phobius"/>
    </source>
</evidence>
<organism evidence="9 10">
    <name type="scientific">Mucinivorans hirudinis</name>
    <dbReference type="NCBI Taxonomy" id="1433126"/>
    <lineage>
        <taxon>Bacteria</taxon>
        <taxon>Pseudomonadati</taxon>
        <taxon>Bacteroidota</taxon>
        <taxon>Bacteroidia</taxon>
        <taxon>Bacteroidales</taxon>
        <taxon>Rikenellaceae</taxon>
        <taxon>Mucinivorans</taxon>
    </lineage>
</organism>
<feature type="transmembrane region" description="Helical" evidence="8">
    <location>
        <begin position="151"/>
        <end position="176"/>
    </location>
</feature>
<evidence type="ECO:0000256" key="5">
    <source>
        <dbReference type="ARBA" id="ARBA00022989"/>
    </source>
</evidence>
<evidence type="ECO:0000256" key="7">
    <source>
        <dbReference type="ARBA" id="ARBA00024033"/>
    </source>
</evidence>
<sequence length="384" mass="43474">MKKLFENPDFVGLLWIAIALVAGVSKLVSNTYRNFDVFTSVFHNAVQGLCLYEFNPDTSLLHNHYGIVFSFIIAPFTLAPEWLGMVLWLVVSAGVLFWAVRSLPVESWKKVFVLWFCINELYTAVANIQYNVLVAAFIVLAYVLVERKRDFWATLFIALGTFTKIYGAGALVFFLFSKNKKRFIASFAFWCALLLVLPGVFYGFDYTIQCYRDWMTNLSLKSGQNMFSDYQNISLVGMVRKISGVASYPDLWVIVPALLLYLAPLVRFGQYQNRDFQLSTLASTLMFVVLFSNGSESSTYIIAFTGVATWYISSPTRLTAKWLNIALLVFVFVVSSLSPTDLFPTSLYRAYVLPYALKALPVAVVWFKLVGEMMVCDYGAVRNS</sequence>
<comment type="similarity">
    <text evidence="7">Belongs to the glycosyltransferase 87 family.</text>
</comment>
<feature type="transmembrane region" description="Helical" evidence="8">
    <location>
        <begin position="82"/>
        <end position="100"/>
    </location>
</feature>
<protein>
    <recommendedName>
        <fullName evidence="11">DUF2029 domain-containing protein</fullName>
    </recommendedName>
</protein>
<dbReference type="AlphaFoldDB" id="A0A060R8X5"/>
<dbReference type="EMBL" id="HG934468">
    <property type="protein sequence ID" value="CDN31967.1"/>
    <property type="molecule type" value="Genomic_DNA"/>
</dbReference>
<evidence type="ECO:0000256" key="6">
    <source>
        <dbReference type="ARBA" id="ARBA00023136"/>
    </source>
</evidence>